<evidence type="ECO:0000313" key="3">
    <source>
        <dbReference type="EMBL" id="GGT98191.1"/>
    </source>
</evidence>
<organism evidence="2 4">
    <name type="scientific">Sulfodiicoccus acidiphilus</name>
    <dbReference type="NCBI Taxonomy" id="1670455"/>
    <lineage>
        <taxon>Archaea</taxon>
        <taxon>Thermoproteota</taxon>
        <taxon>Thermoprotei</taxon>
        <taxon>Sulfolobales</taxon>
        <taxon>Sulfolobaceae</taxon>
        <taxon>Sulfodiicoccus</taxon>
    </lineage>
</organism>
<reference evidence="4" key="2">
    <citation type="submission" date="2018-04" db="EMBL/GenBank/DDBJ databases">
        <title>Complete genome sequence of Sulfodiicoccus acidiphilus strain HS-1.</title>
        <authorList>
            <person name="Sakai H.D."/>
            <person name="Kurosawa N."/>
        </authorList>
    </citation>
    <scope>NUCLEOTIDE SEQUENCE [LARGE SCALE GENOMIC DNA]</scope>
    <source>
        <strain evidence="4">HS-1</strain>
    </source>
</reference>
<dbReference type="EMBL" id="BMQS01000012">
    <property type="protein sequence ID" value="GGT98191.1"/>
    <property type="molecule type" value="Genomic_DNA"/>
</dbReference>
<sequence length="356" mass="38844">MDSSDLLALIRDDLARYLTDVGRGEDFEANDGSLVNSLTASLMEPQPRELGSVTAVDGSSRSLTYSYGVVSLASVAAASNKRPVVGIYPTFLGSPSLPLRAPFIAVASSSPKRGEGIERYLSPYMDRTPSGKVLDSLAEPEVVESLLRASLESVALGVVNDQLVLVDGPLLPSYVRLPEEDRSLINRTRLRYLDSKKVGVVKRLEKSTVLRSALSGVREETIRVMGLDPTKFASDQALLLHWARFCLQPPYSTTVVGPVEREEYGTKVYSYYLLRPYHPFVPRFSLLRVESLIPSKDPVDIVAAMPLTGDGVPSVLALADRVAKAVSLHLERHVTSTLEETGLQLSYSSALEVRVP</sequence>
<feature type="domain" description="NurA" evidence="1">
    <location>
        <begin position="51"/>
        <end position="325"/>
    </location>
</feature>
<dbReference type="GeneID" id="38667616"/>
<dbReference type="InterPro" id="IPR018977">
    <property type="entry name" value="NurA_domain"/>
</dbReference>
<keyword evidence="4" id="KW-1185">Reference proteome</keyword>
<dbReference type="KEGG" id="sacd:HS1genome_2155"/>
<dbReference type="SMART" id="SM00933">
    <property type="entry name" value="NurA"/>
    <property type="match status" value="1"/>
</dbReference>
<proteinExistence type="predicted"/>
<evidence type="ECO:0000259" key="1">
    <source>
        <dbReference type="SMART" id="SM00933"/>
    </source>
</evidence>
<accession>A0A348B6G4</accession>
<name>A0A348B6G4_9CREN</name>
<evidence type="ECO:0000313" key="2">
    <source>
        <dbReference type="EMBL" id="BBD73766.1"/>
    </source>
</evidence>
<reference evidence="2" key="3">
    <citation type="journal article" date="2019" name="BMC Res. Notes">
        <title>Complete genome sequence of the Sulfodiicoccus acidiphilus strain HS-1T, the first crenarchaeon that lacks polB3, isolated from an acidic hot spring in Ohwaku-dani, Hakone, Japan.</title>
        <authorList>
            <person name="Sakai H.D."/>
            <person name="Kurosawa N."/>
        </authorList>
    </citation>
    <scope>NUCLEOTIDE SEQUENCE</scope>
    <source>
        <strain evidence="2">HS-1</strain>
    </source>
</reference>
<gene>
    <name evidence="3" type="ORF">GCM10007116_14710</name>
    <name evidence="2" type="ORF">HS1genome_2155</name>
</gene>
<dbReference type="OrthoDB" id="34419at2157"/>
<protein>
    <recommendedName>
        <fullName evidence="1">NurA domain-containing protein</fullName>
    </recommendedName>
</protein>
<reference evidence="3" key="1">
    <citation type="journal article" date="2014" name="Int. J. Syst. Evol. Microbiol.">
        <title>Complete genome sequence of Corynebacterium casei LMG S-19264T (=DSM 44701T), isolated from a smear-ripened cheese.</title>
        <authorList>
            <consortium name="US DOE Joint Genome Institute (JGI-PGF)"/>
            <person name="Walter F."/>
            <person name="Albersmeier A."/>
            <person name="Kalinowski J."/>
            <person name="Ruckert C."/>
        </authorList>
    </citation>
    <scope>NUCLEOTIDE SEQUENCE</scope>
    <source>
        <strain evidence="3">JCM 31740</strain>
    </source>
</reference>
<dbReference type="AlphaFoldDB" id="A0A348B6G4"/>
<dbReference type="Pfam" id="PF09376">
    <property type="entry name" value="NurA"/>
    <property type="match status" value="1"/>
</dbReference>
<evidence type="ECO:0000313" key="4">
    <source>
        <dbReference type="Proteomes" id="UP000276741"/>
    </source>
</evidence>
<dbReference type="Proteomes" id="UP000616143">
    <property type="component" value="Unassembled WGS sequence"/>
</dbReference>
<dbReference type="Proteomes" id="UP000276741">
    <property type="component" value="Chromosome"/>
</dbReference>
<dbReference type="RefSeq" id="WP_126451037.1">
    <property type="nucleotide sequence ID" value="NZ_AP018553.1"/>
</dbReference>
<reference evidence="3" key="4">
    <citation type="submission" date="2020-09" db="EMBL/GenBank/DDBJ databases">
        <authorList>
            <person name="Sun Q."/>
            <person name="Ohkuma M."/>
        </authorList>
    </citation>
    <scope>NUCLEOTIDE SEQUENCE</scope>
    <source>
        <strain evidence="3">JCM 31740</strain>
    </source>
</reference>
<dbReference type="EMBL" id="AP018553">
    <property type="protein sequence ID" value="BBD73766.1"/>
    <property type="molecule type" value="Genomic_DNA"/>
</dbReference>